<reference evidence="1" key="1">
    <citation type="submission" date="2018-07" db="EMBL/GenBank/DDBJ databases">
        <authorList>
            <consortium name="PulseNet: The National Subtyping Network for Foodborne Disease Surveillance"/>
            <person name="Tarr C.L."/>
            <person name="Trees E."/>
            <person name="Katz L.S."/>
            <person name="Carleton-Romer H.A."/>
            <person name="Stroika S."/>
            <person name="Kucerova Z."/>
            <person name="Roache K.F."/>
            <person name="Sabol A.L."/>
            <person name="Besser J."/>
            <person name="Gerner-Smidt P."/>
        </authorList>
    </citation>
    <scope>NUCLEOTIDE SEQUENCE</scope>
    <source>
        <strain evidence="1">PNUSAS044948</strain>
    </source>
</reference>
<sequence length="269" mass="30511">MAKYNPAPARQVIIHGDCWPVVSAVQSVVRAIHPECRCDIAGSLPYLLQYLRGAPEAVLILCLRPREHIYLFYALKSLLQEHPVLVISDELLFSDRLVLHSWGGISCASYCETESIITGLQNYGHCPSPLKKGKLPRFLSAPECVTGFFAVPMIFNNPERLMRFMSLLMYRATTDCGITRSQQKLLWTLYKGHYTLSGLTNVLNRSEKQIWQDKGRILMKLGMRNRLHELLYGTRFCPDMQRTAFISPADVETVSSGKCNEVFARPEIS</sequence>
<dbReference type="EMBL" id="AAGFSO010000038">
    <property type="protein sequence ID" value="EBN4403323.1"/>
    <property type="molecule type" value="Genomic_DNA"/>
</dbReference>
<proteinExistence type="predicted"/>
<protein>
    <submittedName>
        <fullName evidence="1">Transcriptional regulator</fullName>
    </submittedName>
</protein>
<dbReference type="AlphaFoldDB" id="A0A5V3WU73"/>
<accession>A0A5V3WU73</accession>
<name>A0A5V3WU73_SALER</name>
<gene>
    <name evidence="1" type="ORF">DSA09_25470</name>
</gene>
<evidence type="ECO:0000313" key="1">
    <source>
        <dbReference type="EMBL" id="EBN4403323.1"/>
    </source>
</evidence>
<comment type="caution">
    <text evidence="1">The sequence shown here is derived from an EMBL/GenBank/DDBJ whole genome shotgun (WGS) entry which is preliminary data.</text>
</comment>
<organism evidence="1">
    <name type="scientific">Salmonella enterica</name>
    <name type="common">Salmonella choleraesuis</name>
    <dbReference type="NCBI Taxonomy" id="28901"/>
    <lineage>
        <taxon>Bacteria</taxon>
        <taxon>Pseudomonadati</taxon>
        <taxon>Pseudomonadota</taxon>
        <taxon>Gammaproteobacteria</taxon>
        <taxon>Enterobacterales</taxon>
        <taxon>Enterobacteriaceae</taxon>
        <taxon>Salmonella</taxon>
    </lineage>
</organism>